<sequence>MNAPGMDFDTENNVFSSLAVDEHARDEAYDVMKKKKRVSSVSLGAECEDGCPKPRRNSIKKMRDKIADIMSRRGSKGNNGNNGSSSSSNTNGVNNNDTFTSGSEVDTSTTQTINTSLINSTYNTQLLPPHRPSEPTRSQDDHIKHINPFNNRVWTLRTNNPNQIFVALINIPNAENVTFIQRYLNDTLLRLGGQYNAYQLAHMPGDRAIGYYLFARALIFYGFETKVELLKSMLSVAESMYTNWLKYVPSLYKLVVNLNGNDPTKEIINIVNYHVFLLFKFVMENVLHYSFDGQTMADIVYVVGDEVIDDAYTVNDPYNINRVNSTLTNKYNVQIAQLRRTERIYDNAAATQDININKLKLLRAPAPTIPEPVFVIENRF</sequence>
<evidence type="ECO:0000256" key="1">
    <source>
        <dbReference type="SAM" id="MobiDB-lite"/>
    </source>
</evidence>
<organism evidence="2">
    <name type="scientific">Cydia pomonella granulosis virus</name>
    <name type="common">CpGV</name>
    <name type="synonym">Cydia pomonella granulovirus</name>
    <dbReference type="NCBI Taxonomy" id="28289"/>
    <lineage>
        <taxon>Viruses</taxon>
        <taxon>Viruses incertae sedis</taxon>
        <taxon>Naldaviricetes</taxon>
        <taxon>Lefavirales</taxon>
        <taxon>Baculoviridae</taxon>
        <taxon>Betabaculovirus</taxon>
        <taxon>Betabaculovirus cypomonellae</taxon>
    </lineage>
</organism>
<accession>A0A097P1A1</accession>
<dbReference type="EMBL" id="KM217574">
    <property type="protein sequence ID" value="AIU36918.1"/>
    <property type="molecule type" value="Genomic_DNA"/>
</dbReference>
<feature type="compositionally biased region" description="Polar residues" evidence="1">
    <location>
        <begin position="97"/>
        <end position="108"/>
    </location>
</feature>
<feature type="compositionally biased region" description="Basic and acidic residues" evidence="1">
    <location>
        <begin position="131"/>
        <end position="142"/>
    </location>
</feature>
<proteinExistence type="predicted"/>
<evidence type="ECO:0000313" key="2">
    <source>
        <dbReference type="EMBL" id="AIU36918.1"/>
    </source>
</evidence>
<reference evidence="2" key="1">
    <citation type="journal article" date="2014" name="Proc. Natl. Acad. Sci. U.S.A.">
        <title>Baculovirus resistance in codling moth is virus isolate-dependent and the consequence of a mutation in viral gene pe38.</title>
        <authorList>
            <person name="Gebhardt M.M."/>
            <person name="Eberle K.E."/>
            <person name="Radtke P."/>
            <person name="Jehle J.A."/>
        </authorList>
    </citation>
    <scope>NUCLEOTIDE SEQUENCE</scope>
    <source>
        <strain evidence="2">CpGV-I07</strain>
    </source>
</reference>
<feature type="region of interest" description="Disordered" evidence="1">
    <location>
        <begin position="122"/>
        <end position="142"/>
    </location>
</feature>
<feature type="region of interest" description="Disordered" evidence="1">
    <location>
        <begin position="70"/>
        <end position="108"/>
    </location>
</feature>
<gene>
    <name evidence="2" type="primary">orf135</name>
</gene>
<organismHost>
    <name type="scientific">Cydia pomonella</name>
    <name type="common">Codling moth</name>
    <dbReference type="NCBI Taxonomy" id="82600"/>
</organismHost>
<reference evidence="2" key="2">
    <citation type="submission" date="2014-07" db="EMBL/GenBank/DDBJ databases">
        <title>Comparative genomics of CpGV: Evolution of a crop protection agent.</title>
        <authorList>
            <person name="Radtke P.C."/>
            <person name="Jehle J.A."/>
        </authorList>
    </citation>
    <scope>NUCLEOTIDE SEQUENCE</scope>
    <source>
        <strain evidence="2">CpGV-I07</strain>
    </source>
</reference>
<protein>
    <submittedName>
        <fullName evidence="2">ORF135</fullName>
    </submittedName>
</protein>
<feature type="compositionally biased region" description="Low complexity" evidence="1">
    <location>
        <begin position="76"/>
        <end position="96"/>
    </location>
</feature>
<name>A0A097P1A1_GVCP</name>